<dbReference type="Proteomes" id="UP000032452">
    <property type="component" value="Unassembled WGS sequence"/>
</dbReference>
<comment type="caution">
    <text evidence="2">The sequence shown here is derived from an EMBL/GenBank/DDBJ whole genome shotgun (WGS) entry which is preliminary data.</text>
</comment>
<keyword evidence="1" id="KW-1133">Transmembrane helix</keyword>
<organism evidence="2 3">
    <name type="scientific">Aliterella atlantica CENA595</name>
    <dbReference type="NCBI Taxonomy" id="1618023"/>
    <lineage>
        <taxon>Bacteria</taxon>
        <taxon>Bacillati</taxon>
        <taxon>Cyanobacteriota</taxon>
        <taxon>Cyanophyceae</taxon>
        <taxon>Chroococcidiopsidales</taxon>
        <taxon>Aliterellaceae</taxon>
        <taxon>Aliterella</taxon>
    </lineage>
</organism>
<proteinExistence type="predicted"/>
<accession>A0A0D8ZTH3</accession>
<dbReference type="AlphaFoldDB" id="A0A0D8ZTH3"/>
<evidence type="ECO:0000313" key="2">
    <source>
        <dbReference type="EMBL" id="KJH70541.1"/>
    </source>
</evidence>
<keyword evidence="1" id="KW-0472">Membrane</keyword>
<feature type="transmembrane region" description="Helical" evidence="1">
    <location>
        <begin position="39"/>
        <end position="59"/>
    </location>
</feature>
<dbReference type="STRING" id="1618023.UH38_17365"/>
<dbReference type="EMBL" id="JYON01000021">
    <property type="protein sequence ID" value="KJH70541.1"/>
    <property type="molecule type" value="Genomic_DNA"/>
</dbReference>
<keyword evidence="1" id="KW-0812">Transmembrane</keyword>
<sequence>MNAILPRFLRSAYRKEPIPSFLITIGAVDALIGGVGDRWVLFGFGITTVAIAFALRWWLLQQNKVEPLEPVRQQRYLPPYSADILPTLAANKKNSRR</sequence>
<dbReference type="OrthoDB" id="465742at2"/>
<reference evidence="2 3" key="1">
    <citation type="submission" date="2015-02" db="EMBL/GenBank/DDBJ databases">
        <title>Draft genome of a novel marine cyanobacterium (Chroococcales) isolated from South Atlantic Ocean.</title>
        <authorList>
            <person name="Rigonato J."/>
            <person name="Alvarenga D.O."/>
            <person name="Branco L.H."/>
            <person name="Varani A.M."/>
            <person name="Brandini F.P."/>
            <person name="Fiore M.F."/>
        </authorList>
    </citation>
    <scope>NUCLEOTIDE SEQUENCE [LARGE SCALE GENOMIC DNA]</scope>
    <source>
        <strain evidence="2 3">CENA595</strain>
    </source>
</reference>
<protein>
    <submittedName>
        <fullName evidence="2">Uncharacterized protein</fullName>
    </submittedName>
</protein>
<gene>
    <name evidence="2" type="ORF">UH38_17365</name>
</gene>
<keyword evidence="3" id="KW-1185">Reference proteome</keyword>
<evidence type="ECO:0000313" key="3">
    <source>
        <dbReference type="Proteomes" id="UP000032452"/>
    </source>
</evidence>
<name>A0A0D8ZTH3_9CYAN</name>
<dbReference type="RefSeq" id="WP_045055955.1">
    <property type="nucleotide sequence ID" value="NZ_CAWMDP010000008.1"/>
</dbReference>
<evidence type="ECO:0000256" key="1">
    <source>
        <dbReference type="SAM" id="Phobius"/>
    </source>
</evidence>